<name>A0A371GKG9_MUCPR</name>
<evidence type="ECO:0000313" key="2">
    <source>
        <dbReference type="Proteomes" id="UP000257109"/>
    </source>
</evidence>
<accession>A0A371GKG9</accession>
<keyword evidence="2" id="KW-1185">Reference proteome</keyword>
<organism evidence="1 2">
    <name type="scientific">Mucuna pruriens</name>
    <name type="common">Velvet bean</name>
    <name type="synonym">Dolichos pruriens</name>
    <dbReference type="NCBI Taxonomy" id="157652"/>
    <lineage>
        <taxon>Eukaryota</taxon>
        <taxon>Viridiplantae</taxon>
        <taxon>Streptophyta</taxon>
        <taxon>Embryophyta</taxon>
        <taxon>Tracheophyta</taxon>
        <taxon>Spermatophyta</taxon>
        <taxon>Magnoliopsida</taxon>
        <taxon>eudicotyledons</taxon>
        <taxon>Gunneridae</taxon>
        <taxon>Pentapetalae</taxon>
        <taxon>rosids</taxon>
        <taxon>fabids</taxon>
        <taxon>Fabales</taxon>
        <taxon>Fabaceae</taxon>
        <taxon>Papilionoideae</taxon>
        <taxon>50 kb inversion clade</taxon>
        <taxon>NPAAA clade</taxon>
        <taxon>indigoferoid/millettioid clade</taxon>
        <taxon>Phaseoleae</taxon>
        <taxon>Mucuna</taxon>
    </lineage>
</organism>
<feature type="non-terminal residue" evidence="1">
    <location>
        <position position="1"/>
    </location>
</feature>
<sequence length="158" mass="18285">MTTNNIQFQENMFATSENVVRVMEVVVVQSPLPSIVQSLQPPVITSNKLHVEGKERLLQDLKKLGDLYKHLVKHSTLRFLLKKLPKDVAIELLRWMRGRLPQIFLILLRVQKFKSYLELQTSKLDNLGSPGKLRQRSETSLFTVQPISTIFNVKYGRE</sequence>
<proteinExistence type="predicted"/>
<feature type="non-terminal residue" evidence="1">
    <location>
        <position position="158"/>
    </location>
</feature>
<evidence type="ECO:0000313" key="1">
    <source>
        <dbReference type="EMBL" id="RDX91045.1"/>
    </source>
</evidence>
<dbReference type="AlphaFoldDB" id="A0A371GKG9"/>
<comment type="caution">
    <text evidence="1">The sequence shown here is derived from an EMBL/GenBank/DDBJ whole genome shotgun (WGS) entry which is preliminary data.</text>
</comment>
<gene>
    <name evidence="1" type="ORF">CR513_27031</name>
</gene>
<dbReference type="EMBL" id="QJKJ01005216">
    <property type="protein sequence ID" value="RDX91045.1"/>
    <property type="molecule type" value="Genomic_DNA"/>
</dbReference>
<reference evidence="1" key="1">
    <citation type="submission" date="2018-05" db="EMBL/GenBank/DDBJ databases">
        <title>Draft genome of Mucuna pruriens seed.</title>
        <authorList>
            <person name="Nnadi N.E."/>
            <person name="Vos R."/>
            <person name="Hasami M.H."/>
            <person name="Devisetty U.K."/>
            <person name="Aguiy J.C."/>
        </authorList>
    </citation>
    <scope>NUCLEOTIDE SEQUENCE [LARGE SCALE GENOMIC DNA]</scope>
    <source>
        <strain evidence="1">JCA_2017</strain>
    </source>
</reference>
<dbReference type="Proteomes" id="UP000257109">
    <property type="component" value="Unassembled WGS sequence"/>
</dbReference>
<protein>
    <submittedName>
        <fullName evidence="1">Uncharacterized protein</fullName>
    </submittedName>
</protein>